<dbReference type="InterPro" id="IPR011044">
    <property type="entry name" value="Quino_amine_DH_bsu"/>
</dbReference>
<gene>
    <name evidence="3" type="ORF">NT26_1258</name>
</gene>
<dbReference type="SUPFAM" id="SSF50969">
    <property type="entry name" value="YVTN repeat-like/Quinoprotein amine dehydrogenase"/>
    <property type="match status" value="1"/>
</dbReference>
<accession>L0NF86</accession>
<evidence type="ECO:0000256" key="1">
    <source>
        <dbReference type="SAM" id="MobiDB-lite"/>
    </source>
</evidence>
<keyword evidence="4" id="KW-1185">Reference proteome</keyword>
<dbReference type="AlphaFoldDB" id="L0NF86"/>
<dbReference type="KEGG" id="rht:NT26_1258"/>
<evidence type="ECO:0000313" key="3">
    <source>
        <dbReference type="EMBL" id="CCF18982.1"/>
    </source>
</evidence>
<name>L0NF86_9HYPH</name>
<feature type="chain" id="PRO_5003947050" description="Alkaline phosphatase" evidence="2">
    <location>
        <begin position="24"/>
        <end position="161"/>
    </location>
</feature>
<dbReference type="STRING" id="1125847.NT26_1258"/>
<dbReference type="Gene3D" id="2.130.10.10">
    <property type="entry name" value="YVTN repeat-like/Quinoprotein amine dehydrogenase"/>
    <property type="match status" value="1"/>
</dbReference>
<feature type="signal peptide" evidence="2">
    <location>
        <begin position="1"/>
        <end position="23"/>
    </location>
</feature>
<evidence type="ECO:0000313" key="4">
    <source>
        <dbReference type="Proteomes" id="UP000010792"/>
    </source>
</evidence>
<dbReference type="InterPro" id="IPR015943">
    <property type="entry name" value="WD40/YVTN_repeat-like_dom_sf"/>
</dbReference>
<dbReference type="InterPro" id="IPR052956">
    <property type="entry name" value="Mesenchyme-surface_protein"/>
</dbReference>
<keyword evidence="2" id="KW-0732">Signal</keyword>
<dbReference type="PANTHER" id="PTHR46928">
    <property type="entry name" value="MESENCHYME-SPECIFIC CELL SURFACE GLYCOPROTEIN"/>
    <property type="match status" value="1"/>
</dbReference>
<dbReference type="Proteomes" id="UP000010792">
    <property type="component" value="Chromosome"/>
</dbReference>
<protein>
    <recommendedName>
        <fullName evidence="5">Alkaline phosphatase</fullName>
    </recommendedName>
</protein>
<reference evidence="3 4" key="1">
    <citation type="journal article" date="2013" name="Genome Biol. Evol.">
        <title>Life in an arsenic-containing gold mine: genome and physiology of the autotrophic arsenite-oxidizing bacterium rhizobium sp. NT-26.</title>
        <authorList>
            <person name="Andres J."/>
            <person name="Arsene-Ploetze F."/>
            <person name="Barbe V."/>
            <person name="Brochier-Armanet C."/>
            <person name="Cleiss-Arnold J."/>
            <person name="Coppee J.Y."/>
            <person name="Dillies M.A."/>
            <person name="Geist"/>
            <person name="L"/>
            <person name="Joublin A."/>
            <person name="Koechler S."/>
            <person name="Lassalle F."/>
            <person name="Marchal M."/>
            <person name="Medigue C."/>
            <person name="Muller D."/>
            <person name="Nesme X."/>
            <person name="Plewniak F."/>
            <person name="Proux C."/>
            <person name="Ramirez-Bahena M.H."/>
            <person name="Schenowitz C."/>
            <person name="Sismeiro O."/>
            <person name="Vallenet D."/>
            <person name="Santini J.M."/>
            <person name="Bertin P.N."/>
        </authorList>
    </citation>
    <scope>NUCLEOTIDE SEQUENCE [LARGE SCALE GENOMIC DNA]</scope>
    <source>
        <strain evidence="3 4">NT-26</strain>
    </source>
</reference>
<dbReference type="EMBL" id="FO082820">
    <property type="protein sequence ID" value="CCF18982.1"/>
    <property type="molecule type" value="Genomic_DNA"/>
</dbReference>
<evidence type="ECO:0000256" key="2">
    <source>
        <dbReference type="SAM" id="SignalP"/>
    </source>
</evidence>
<dbReference type="PANTHER" id="PTHR46928:SF1">
    <property type="entry name" value="MESENCHYME-SPECIFIC CELL SURFACE GLYCOPROTEIN"/>
    <property type="match status" value="1"/>
</dbReference>
<feature type="region of interest" description="Disordered" evidence="1">
    <location>
        <begin position="138"/>
        <end position="161"/>
    </location>
</feature>
<evidence type="ECO:0008006" key="5">
    <source>
        <dbReference type="Google" id="ProtNLM"/>
    </source>
</evidence>
<feature type="compositionally biased region" description="Polar residues" evidence="1">
    <location>
        <begin position="148"/>
        <end position="161"/>
    </location>
</feature>
<sequence length="161" mass="16703">MKTTVTAALAAALLASAAFPAAAELFFNRIATFPVASNLDEGEDKTTSSEIITATPDGNTLIYSDAPGGTIGFIDITDPRSPKAGGSIAIDSEPNSVAAVGEKVLVTIDRTEDMTKPAGDLGVVDVASRKLENVCDLGGQPDFLQMERSPQSRSKTSATRN</sequence>
<organism evidence="3 4">
    <name type="scientific">Pseudorhizobium banfieldiae</name>
    <dbReference type="NCBI Taxonomy" id="1125847"/>
    <lineage>
        <taxon>Bacteria</taxon>
        <taxon>Pseudomonadati</taxon>
        <taxon>Pseudomonadota</taxon>
        <taxon>Alphaproteobacteria</taxon>
        <taxon>Hyphomicrobiales</taxon>
        <taxon>Rhizobiaceae</taxon>
        <taxon>Rhizobium/Agrobacterium group</taxon>
        <taxon>Pseudorhizobium</taxon>
    </lineage>
</organism>
<proteinExistence type="predicted"/>